<dbReference type="PANTHER" id="PTHR37030">
    <property type="entry name" value="NUCLEOTIDYLTRANSFERASE"/>
    <property type="match status" value="1"/>
</dbReference>
<dbReference type="EMBL" id="PFOI01000015">
    <property type="protein sequence ID" value="PIZ71386.1"/>
    <property type="molecule type" value="Genomic_DNA"/>
</dbReference>
<dbReference type="AlphaFoldDB" id="A0A2M7UJK8"/>
<dbReference type="InterPro" id="IPR041633">
    <property type="entry name" value="Polbeta"/>
</dbReference>
<evidence type="ECO:0000259" key="1">
    <source>
        <dbReference type="Pfam" id="PF18765"/>
    </source>
</evidence>
<name>A0A2M7UJK8_9BACT</name>
<protein>
    <recommendedName>
        <fullName evidence="1">Polymerase beta nucleotidyltransferase domain-containing protein</fullName>
    </recommendedName>
</protein>
<dbReference type="PANTHER" id="PTHR37030:SF1">
    <property type="entry name" value="NUCLEOTIDYLTRANSFERASE"/>
    <property type="match status" value="1"/>
</dbReference>
<reference evidence="3" key="1">
    <citation type="submission" date="2017-09" db="EMBL/GenBank/DDBJ databases">
        <title>Depth-based differentiation of microbial function through sediment-hosted aquifers and enrichment of novel symbionts in the deep terrestrial subsurface.</title>
        <authorList>
            <person name="Probst A.J."/>
            <person name="Ladd B."/>
            <person name="Jarett J.K."/>
            <person name="Geller-Mcgrath D.E."/>
            <person name="Sieber C.M.K."/>
            <person name="Emerson J.B."/>
            <person name="Anantharaman K."/>
            <person name="Thomas B.C."/>
            <person name="Malmstrom R."/>
            <person name="Stieglmeier M."/>
            <person name="Klingl A."/>
            <person name="Woyke T."/>
            <person name="Ryan C.M."/>
            <person name="Banfield J.F."/>
        </authorList>
    </citation>
    <scope>NUCLEOTIDE SEQUENCE [LARGE SCALE GENOMIC DNA]</scope>
</reference>
<dbReference type="Proteomes" id="UP000231071">
    <property type="component" value="Unassembled WGS sequence"/>
</dbReference>
<evidence type="ECO:0000313" key="3">
    <source>
        <dbReference type="Proteomes" id="UP000231071"/>
    </source>
</evidence>
<organism evidence="2 3">
    <name type="scientific">Candidatus Portnoybacteria bacterium CG_4_10_14_0_2_um_filter_39_11</name>
    <dbReference type="NCBI Taxonomy" id="1974797"/>
    <lineage>
        <taxon>Bacteria</taxon>
        <taxon>Candidatus Portnoyibacteriota</taxon>
    </lineage>
</organism>
<feature type="domain" description="Polymerase beta nucleotidyltransferase" evidence="1">
    <location>
        <begin position="4"/>
        <end position="99"/>
    </location>
</feature>
<gene>
    <name evidence="2" type="ORF">COY09_00835</name>
</gene>
<sequence>MQEQQIVEKLKNYQPEKIILFGSYAWGRPTPDSDVDLLVIKNTEQDHYQRIPEARRHLYDIDEAFDILVMTPREIDNRIQIGDCFIKEIIDKGKVLYETK</sequence>
<evidence type="ECO:0000313" key="2">
    <source>
        <dbReference type="EMBL" id="PIZ71386.1"/>
    </source>
</evidence>
<dbReference type="Gene3D" id="3.30.460.10">
    <property type="entry name" value="Beta Polymerase, domain 2"/>
    <property type="match status" value="1"/>
</dbReference>
<proteinExistence type="predicted"/>
<dbReference type="CDD" id="cd05403">
    <property type="entry name" value="NT_KNTase_like"/>
    <property type="match status" value="1"/>
</dbReference>
<dbReference type="InterPro" id="IPR043519">
    <property type="entry name" value="NT_sf"/>
</dbReference>
<dbReference type="Pfam" id="PF18765">
    <property type="entry name" value="Polbeta"/>
    <property type="match status" value="1"/>
</dbReference>
<dbReference type="SUPFAM" id="SSF81301">
    <property type="entry name" value="Nucleotidyltransferase"/>
    <property type="match status" value="1"/>
</dbReference>
<comment type="caution">
    <text evidence="2">The sequence shown here is derived from an EMBL/GenBank/DDBJ whole genome shotgun (WGS) entry which is preliminary data.</text>
</comment>
<accession>A0A2M7UJK8</accession>